<dbReference type="CDD" id="cd00096">
    <property type="entry name" value="Ig"/>
    <property type="match status" value="1"/>
</dbReference>
<reference evidence="6" key="3">
    <citation type="submission" date="2025-09" db="UniProtKB">
        <authorList>
            <consortium name="Ensembl"/>
        </authorList>
    </citation>
    <scope>IDENTIFICATION</scope>
</reference>
<dbReference type="InterPro" id="IPR013783">
    <property type="entry name" value="Ig-like_fold"/>
</dbReference>
<dbReference type="PANTHER" id="PTHR46958">
    <property type="entry name" value="B-CELL RECEPTOR CD22"/>
    <property type="match status" value="1"/>
</dbReference>
<organism evidence="6 7">
    <name type="scientific">Denticeps clupeoides</name>
    <name type="common">denticle herring</name>
    <dbReference type="NCBI Taxonomy" id="299321"/>
    <lineage>
        <taxon>Eukaryota</taxon>
        <taxon>Metazoa</taxon>
        <taxon>Chordata</taxon>
        <taxon>Craniata</taxon>
        <taxon>Vertebrata</taxon>
        <taxon>Euteleostomi</taxon>
        <taxon>Actinopterygii</taxon>
        <taxon>Neopterygii</taxon>
        <taxon>Teleostei</taxon>
        <taxon>Clupei</taxon>
        <taxon>Clupeiformes</taxon>
        <taxon>Denticipitoidei</taxon>
        <taxon>Denticipitidae</taxon>
        <taxon>Denticeps</taxon>
    </lineage>
</organism>
<evidence type="ECO:0000313" key="7">
    <source>
        <dbReference type="Proteomes" id="UP000694580"/>
    </source>
</evidence>
<dbReference type="GeneTree" id="ENSGT00940000159142"/>
<evidence type="ECO:0000259" key="5">
    <source>
        <dbReference type="PROSITE" id="PS50835"/>
    </source>
</evidence>
<keyword evidence="3" id="KW-0472">Membrane</keyword>
<dbReference type="SMART" id="SM00408">
    <property type="entry name" value="IGc2"/>
    <property type="match status" value="1"/>
</dbReference>
<dbReference type="Pfam" id="PF13927">
    <property type="entry name" value="Ig_3"/>
    <property type="match status" value="1"/>
</dbReference>
<dbReference type="PRINTS" id="PR01856">
    <property type="entry name" value="BASIGIN"/>
</dbReference>
<dbReference type="GO" id="GO:0070062">
    <property type="term" value="C:extracellular exosome"/>
    <property type="evidence" value="ECO:0007669"/>
    <property type="project" value="TreeGrafter"/>
</dbReference>
<keyword evidence="4" id="KW-0732">Signal</keyword>
<evidence type="ECO:0000256" key="4">
    <source>
        <dbReference type="SAM" id="SignalP"/>
    </source>
</evidence>
<dbReference type="AlphaFoldDB" id="A0AAY4C9E0"/>
<reference evidence="6" key="2">
    <citation type="submission" date="2025-08" db="UniProtKB">
        <authorList>
            <consortium name="Ensembl"/>
        </authorList>
    </citation>
    <scope>IDENTIFICATION</scope>
</reference>
<dbReference type="SMART" id="SM00409">
    <property type="entry name" value="IG"/>
    <property type="match status" value="1"/>
</dbReference>
<feature type="chain" id="PRO_5044211772" description="Ig-like domain-containing protein" evidence="4">
    <location>
        <begin position="19"/>
        <end position="269"/>
    </location>
</feature>
<feature type="domain" description="Ig-like" evidence="5">
    <location>
        <begin position="108"/>
        <end position="202"/>
    </location>
</feature>
<evidence type="ECO:0000256" key="3">
    <source>
        <dbReference type="SAM" id="Phobius"/>
    </source>
</evidence>
<evidence type="ECO:0000256" key="2">
    <source>
        <dbReference type="SAM" id="MobiDB-lite"/>
    </source>
</evidence>
<dbReference type="PANTHER" id="PTHR46958:SF1">
    <property type="entry name" value="B-CELL RECEPTOR CD22"/>
    <property type="match status" value="1"/>
</dbReference>
<gene>
    <name evidence="6" type="primary">bsg</name>
</gene>
<dbReference type="Proteomes" id="UP000694580">
    <property type="component" value="Chromosome 13"/>
</dbReference>
<feature type="transmembrane region" description="Helical" evidence="3">
    <location>
        <begin position="209"/>
        <end position="230"/>
    </location>
</feature>
<dbReference type="GO" id="GO:0009897">
    <property type="term" value="C:external side of plasma membrane"/>
    <property type="evidence" value="ECO:0007669"/>
    <property type="project" value="TreeGrafter"/>
</dbReference>
<dbReference type="InterPro" id="IPR013151">
    <property type="entry name" value="Immunoglobulin_dom"/>
</dbReference>
<dbReference type="PROSITE" id="PS50835">
    <property type="entry name" value="IG_LIKE"/>
    <property type="match status" value="2"/>
</dbReference>
<name>A0AAY4C9E0_9TELE</name>
<dbReference type="GO" id="GO:0050859">
    <property type="term" value="P:negative regulation of B cell receptor signaling pathway"/>
    <property type="evidence" value="ECO:0007669"/>
    <property type="project" value="TreeGrafter"/>
</dbReference>
<dbReference type="Gene3D" id="2.60.40.10">
    <property type="entry name" value="Immunoglobulins"/>
    <property type="match status" value="2"/>
</dbReference>
<feature type="signal peptide" evidence="4">
    <location>
        <begin position="1"/>
        <end position="18"/>
    </location>
</feature>
<dbReference type="GO" id="GO:0033691">
    <property type="term" value="F:sialic acid binding"/>
    <property type="evidence" value="ECO:0007669"/>
    <property type="project" value="TreeGrafter"/>
</dbReference>
<dbReference type="GO" id="GO:0030888">
    <property type="term" value="P:regulation of B cell proliferation"/>
    <property type="evidence" value="ECO:0007669"/>
    <property type="project" value="TreeGrafter"/>
</dbReference>
<reference evidence="6 7" key="1">
    <citation type="submission" date="2020-06" db="EMBL/GenBank/DDBJ databases">
        <authorList>
            <consortium name="Wellcome Sanger Institute Data Sharing"/>
        </authorList>
    </citation>
    <scope>NUCLEOTIDE SEQUENCE [LARGE SCALE GENOMIC DNA]</scope>
</reference>
<dbReference type="GO" id="GO:0019903">
    <property type="term" value="F:protein phosphatase binding"/>
    <property type="evidence" value="ECO:0007669"/>
    <property type="project" value="TreeGrafter"/>
</dbReference>
<keyword evidence="3" id="KW-0812">Transmembrane</keyword>
<keyword evidence="1" id="KW-0393">Immunoglobulin domain</keyword>
<dbReference type="Pfam" id="PF00047">
    <property type="entry name" value="ig"/>
    <property type="match status" value="1"/>
</dbReference>
<dbReference type="InterPro" id="IPR007110">
    <property type="entry name" value="Ig-like_dom"/>
</dbReference>
<accession>A0AAY4C9E0</accession>
<dbReference type="GO" id="GO:0005769">
    <property type="term" value="C:early endosome"/>
    <property type="evidence" value="ECO:0007669"/>
    <property type="project" value="TreeGrafter"/>
</dbReference>
<dbReference type="GO" id="GO:0042113">
    <property type="term" value="P:B cell activation"/>
    <property type="evidence" value="ECO:0007669"/>
    <property type="project" value="TreeGrafter"/>
</dbReference>
<dbReference type="InterPro" id="IPR003599">
    <property type="entry name" value="Ig_sub"/>
</dbReference>
<feature type="region of interest" description="Disordered" evidence="2">
    <location>
        <begin position="237"/>
        <end position="269"/>
    </location>
</feature>
<feature type="domain" description="Ig-like" evidence="5">
    <location>
        <begin position="19"/>
        <end position="90"/>
    </location>
</feature>
<dbReference type="GO" id="GO:0055037">
    <property type="term" value="C:recycling endosome"/>
    <property type="evidence" value="ECO:0007669"/>
    <property type="project" value="TreeGrafter"/>
</dbReference>
<dbReference type="Ensembl" id="ENSDCDT00010036799.1">
    <property type="protein sequence ID" value="ENSDCDP00010029683.1"/>
    <property type="gene ID" value="ENSDCDG00010018954.1"/>
</dbReference>
<dbReference type="InterPro" id="IPR003598">
    <property type="entry name" value="Ig_sub2"/>
</dbReference>
<protein>
    <recommendedName>
        <fullName evidence="5">Ig-like domain-containing protein</fullName>
    </recommendedName>
</protein>
<dbReference type="SUPFAM" id="SSF48726">
    <property type="entry name" value="Immunoglobulin"/>
    <property type="match status" value="2"/>
</dbReference>
<sequence length="269" mass="30263">MRLLWGVVLLSCLYKASAATVANVIKEPAEVYNETHAILNCTLNSSLPIQGHYWAKDGKEISGTRDETSSRVMSYTLEKIDNRKGGEYACVFLTEPEAKEIILVKTDPHVQASKHSEHADENQNVVLVCVSHSFPLPTDWTWYKDVNNNKMSLNNTEKYAIQSMPNKTTLTIKTLDINEDMGTYQCQGQSELGMAFDSINLRVRSRLAALWPFLGIVAEVIILVSIIFIYEKKRKPDEINDDDDSGSAPLKTNAATNHKDKNIRQRNSN</sequence>
<evidence type="ECO:0000256" key="1">
    <source>
        <dbReference type="ARBA" id="ARBA00023319"/>
    </source>
</evidence>
<evidence type="ECO:0000313" key="6">
    <source>
        <dbReference type="Ensembl" id="ENSDCDP00010029683.1"/>
    </source>
</evidence>
<dbReference type="GO" id="GO:0042609">
    <property type="term" value="F:CD4 receptor binding"/>
    <property type="evidence" value="ECO:0007669"/>
    <property type="project" value="TreeGrafter"/>
</dbReference>
<proteinExistence type="predicted"/>
<dbReference type="InterPro" id="IPR036179">
    <property type="entry name" value="Ig-like_dom_sf"/>
</dbReference>
<keyword evidence="7" id="KW-1185">Reference proteome</keyword>
<keyword evidence="3" id="KW-1133">Transmembrane helix</keyword>